<keyword evidence="1" id="KW-0614">Plasmid</keyword>
<accession>A0A2R4PE87</accession>
<organism evidence="1">
    <name type="scientific">Escherichia coli</name>
    <dbReference type="NCBI Taxonomy" id="562"/>
    <lineage>
        <taxon>Bacteria</taxon>
        <taxon>Pseudomonadati</taxon>
        <taxon>Pseudomonadota</taxon>
        <taxon>Gammaproteobacteria</taxon>
        <taxon>Enterobacterales</taxon>
        <taxon>Enterobacteriaceae</taxon>
        <taxon>Escherichia</taxon>
    </lineage>
</organism>
<proteinExistence type="predicted"/>
<evidence type="ECO:0000313" key="1">
    <source>
        <dbReference type="EMBL" id="AVX49977.1"/>
    </source>
</evidence>
<name>A0A2R4PE87_ECOLX</name>
<sequence>MPDAEQKIIFPCDQTYEISLRPGISYEKTKIYVQKCGW</sequence>
<dbReference type="EMBL" id="MG462728">
    <property type="protein sequence ID" value="AVX49977.1"/>
    <property type="molecule type" value="Genomic_DNA"/>
</dbReference>
<protein>
    <submittedName>
        <fullName evidence="1">Uncharacterized protein</fullName>
    </submittedName>
</protein>
<reference evidence="1" key="1">
    <citation type="submission" date="2017-11" db="EMBL/GenBank/DDBJ databases">
        <title>Comparison of blaNDM-1 plasmids.</title>
        <authorList>
            <person name="Hasman H."/>
            <person name="Overballe-Petersen S."/>
            <person name="Hansen F."/>
            <person name="Hammerum A.M."/>
        </authorList>
    </citation>
    <scope>NUCLEOTIDE SEQUENCE</scope>
    <source>
        <strain evidence="1">AMA1416</strain>
        <plasmid evidence="1">pAMA1416</plasmid>
    </source>
</reference>
<dbReference type="AlphaFoldDB" id="A0A2R4PE87"/>
<geneLocation type="plasmid" evidence="1">
    <name>pAMA1416</name>
</geneLocation>